<dbReference type="InterPro" id="IPR045121">
    <property type="entry name" value="CoAse"/>
</dbReference>
<proteinExistence type="predicted"/>
<dbReference type="InterPro" id="IPR000086">
    <property type="entry name" value="NUDIX_hydrolase_dom"/>
</dbReference>
<dbReference type="PANTHER" id="PTHR12992:SF44">
    <property type="entry name" value="NUDIX HYDROLASE DOMAIN-CONTAINING PROTEIN"/>
    <property type="match status" value="1"/>
</dbReference>
<dbReference type="RefSeq" id="WP_311651189.1">
    <property type="nucleotide sequence ID" value="NZ_JAVRIB010000001.1"/>
</dbReference>
<dbReference type="Proteomes" id="UP001251857">
    <property type="component" value="Unassembled WGS sequence"/>
</dbReference>
<dbReference type="Pfam" id="PF00293">
    <property type="entry name" value="NUDIX"/>
    <property type="match status" value="1"/>
</dbReference>
<comment type="caution">
    <text evidence="2">The sequence shown here is derived from an EMBL/GenBank/DDBJ whole genome shotgun (WGS) entry which is preliminary data.</text>
</comment>
<protein>
    <submittedName>
        <fullName evidence="2">CoA pyrophosphatase</fullName>
        <ecNumber evidence="2">3.6.1.55</ecNumber>
    </submittedName>
</protein>
<dbReference type="Gene3D" id="3.90.79.10">
    <property type="entry name" value="Nucleoside Triphosphate Pyrophosphohydrolase"/>
    <property type="match status" value="1"/>
</dbReference>
<dbReference type="PROSITE" id="PS51462">
    <property type="entry name" value="NUDIX"/>
    <property type="match status" value="1"/>
</dbReference>
<dbReference type="EMBL" id="JAVRIB010000001">
    <property type="protein sequence ID" value="MDT0633480.1"/>
    <property type="molecule type" value="Genomic_DNA"/>
</dbReference>
<evidence type="ECO:0000313" key="3">
    <source>
        <dbReference type="Proteomes" id="UP001251857"/>
    </source>
</evidence>
<reference evidence="2 3" key="1">
    <citation type="submission" date="2023-09" db="EMBL/GenBank/DDBJ databases">
        <authorList>
            <person name="Rey-Velasco X."/>
        </authorList>
    </citation>
    <scope>NUCLEOTIDE SEQUENCE [LARGE SCALE GENOMIC DNA]</scope>
    <source>
        <strain evidence="2 3">W335</strain>
    </source>
</reference>
<accession>A0ABU3BW11</accession>
<dbReference type="CDD" id="cd03426">
    <property type="entry name" value="NUDIX_CoAse_Nudt7"/>
    <property type="match status" value="1"/>
</dbReference>
<feature type="domain" description="Nudix hydrolase" evidence="1">
    <location>
        <begin position="24"/>
        <end position="165"/>
    </location>
</feature>
<dbReference type="GO" id="GO:0035539">
    <property type="term" value="F:8-oxo-7,8-dihydrodeoxyguanosine triphosphate pyrophosphatase activity"/>
    <property type="evidence" value="ECO:0007669"/>
    <property type="project" value="UniProtKB-EC"/>
</dbReference>
<keyword evidence="3" id="KW-1185">Reference proteome</keyword>
<keyword evidence="2" id="KW-0378">Hydrolase</keyword>
<name>A0ABU3BW11_9GAMM</name>
<gene>
    <name evidence="2" type="ORF">RM532_00770</name>
</gene>
<sequence length="196" mass="21530">MNDLPALESALQHHRPLRLPARRRFIRAAVAVVIAPGPDGPEVLLTRRARRTGDPWSGDVCLPGGRLSTGDAGGGAAACREALEETGLVLTEANRIGRLHDRMTRAHSRPLPMVVSPFVYRYPEQAGDLDGNHEVAEIFWLPLSVVAGREHRRTFHWRVGPLRLPMPSRVHQGQTVWGLTLMMLGELARVAGRAGV</sequence>
<dbReference type="PANTHER" id="PTHR12992">
    <property type="entry name" value="NUDIX HYDROLASE"/>
    <property type="match status" value="1"/>
</dbReference>
<dbReference type="EC" id="3.6.1.55" evidence="2"/>
<evidence type="ECO:0000259" key="1">
    <source>
        <dbReference type="PROSITE" id="PS51462"/>
    </source>
</evidence>
<dbReference type="SUPFAM" id="SSF55811">
    <property type="entry name" value="Nudix"/>
    <property type="match status" value="1"/>
</dbReference>
<organism evidence="2 3">
    <name type="scientific">Spectribacter hydrogenoxidans</name>
    <dbReference type="NCBI Taxonomy" id="3075608"/>
    <lineage>
        <taxon>Bacteria</taxon>
        <taxon>Pseudomonadati</taxon>
        <taxon>Pseudomonadota</taxon>
        <taxon>Gammaproteobacteria</taxon>
        <taxon>Salinisphaerales</taxon>
        <taxon>Salinisphaeraceae</taxon>
        <taxon>Spectribacter</taxon>
    </lineage>
</organism>
<dbReference type="InterPro" id="IPR015797">
    <property type="entry name" value="NUDIX_hydrolase-like_dom_sf"/>
</dbReference>
<evidence type="ECO:0000313" key="2">
    <source>
        <dbReference type="EMBL" id="MDT0633480.1"/>
    </source>
</evidence>